<accession>A0A1U7M5T7</accession>
<comment type="caution">
    <text evidence="1">The sequence shown here is derived from an EMBL/GenBank/DDBJ whole genome shotgun (WGS) entry which is preliminary data.</text>
</comment>
<dbReference type="EMBL" id="LTDM01000021">
    <property type="protein sequence ID" value="OLS02683.1"/>
    <property type="molecule type" value="Genomic_DNA"/>
</dbReference>
<evidence type="ECO:0000313" key="2">
    <source>
        <dbReference type="Proteomes" id="UP000186112"/>
    </source>
</evidence>
<sequence>MNKNKKMITEFEKNGGILKTSELNKLGFCKCQPQNGSFQC</sequence>
<keyword evidence="2" id="KW-1185">Reference proteome</keyword>
<organism evidence="1 2">
    <name type="scientific">Tissierella creatinophila DSM 6911</name>
    <dbReference type="NCBI Taxonomy" id="1123403"/>
    <lineage>
        <taxon>Bacteria</taxon>
        <taxon>Bacillati</taxon>
        <taxon>Bacillota</taxon>
        <taxon>Tissierellia</taxon>
        <taxon>Tissierellales</taxon>
        <taxon>Tissierellaceae</taxon>
        <taxon>Tissierella</taxon>
    </lineage>
</organism>
<evidence type="ECO:0000313" key="1">
    <source>
        <dbReference type="EMBL" id="OLS02683.1"/>
    </source>
</evidence>
<dbReference type="AlphaFoldDB" id="A0A1U7M5T7"/>
<reference evidence="1 2" key="1">
    <citation type="submission" date="2016-02" db="EMBL/GenBank/DDBJ databases">
        <title>Genome sequence of Tissierella creatinophila DSM 6911.</title>
        <authorList>
            <person name="Poehlein A."/>
            <person name="Daniel R."/>
        </authorList>
    </citation>
    <scope>NUCLEOTIDE SEQUENCE [LARGE SCALE GENOMIC DNA]</scope>
    <source>
        <strain evidence="1 2">DSM 6911</strain>
    </source>
</reference>
<name>A0A1U7M5T7_TISCR</name>
<dbReference type="Proteomes" id="UP000186112">
    <property type="component" value="Unassembled WGS sequence"/>
</dbReference>
<proteinExistence type="predicted"/>
<protein>
    <submittedName>
        <fullName evidence="1">Uncharacterized protein</fullName>
    </submittedName>
</protein>
<gene>
    <name evidence="1" type="ORF">TICRE_13280</name>
</gene>